<organism evidence="2 3">
    <name type="scientific">Novosphingobium marinum</name>
    <dbReference type="NCBI Taxonomy" id="1514948"/>
    <lineage>
        <taxon>Bacteria</taxon>
        <taxon>Pseudomonadati</taxon>
        <taxon>Pseudomonadota</taxon>
        <taxon>Alphaproteobacteria</taxon>
        <taxon>Sphingomonadales</taxon>
        <taxon>Sphingomonadaceae</taxon>
        <taxon>Novosphingobium</taxon>
    </lineage>
</organism>
<proteinExistence type="predicted"/>
<protein>
    <recommendedName>
        <fullName evidence="1">DUF6473 domain-containing protein</fullName>
    </recommendedName>
</protein>
<sequence>MARATWHPNYQPRDWDLVDYQEFHVRDCDVPFRGPGFDPFEAEQGSFFSCIGAAQTYGCFFPRPFPTLLSESLGMPALNLAVGGAGPGFYTQFDSLIEAMNRGRFVVLQAMAARSESNARYEADGFVEFVRDRRSGEQVTSSEAWKTLVAEDIDGAIERMRESRQSWIDSSLRLIERLSVPVIFFWYSRRGPDYEIDRGAIRDQIAAEAAGKKTSFFVDGLVGEFPQLIDHETMQAVADRCDAYAECRSDLGMGGPLVNRFTGKPFGDSGRRDGPEYDIDYSKNYYYPSPEMHEDAAAALEPVVRQFA</sequence>
<reference evidence="2 3" key="1">
    <citation type="submission" date="2020-07" db="EMBL/GenBank/DDBJ databases">
        <title>Genomic Encyclopedia of Type Strains, Phase IV (KMG-IV): sequencing the most valuable type-strain genomes for metagenomic binning, comparative biology and taxonomic classification.</title>
        <authorList>
            <person name="Goeker M."/>
        </authorList>
    </citation>
    <scope>NUCLEOTIDE SEQUENCE [LARGE SCALE GENOMIC DNA]</scope>
    <source>
        <strain evidence="2 3">DSM 29043</strain>
    </source>
</reference>
<dbReference type="EMBL" id="JACBZF010000001">
    <property type="protein sequence ID" value="NYH94022.1"/>
    <property type="molecule type" value="Genomic_DNA"/>
</dbReference>
<name>A0A7Y9XT56_9SPHN</name>
<feature type="domain" description="DUF6473" evidence="1">
    <location>
        <begin position="16"/>
        <end position="122"/>
    </location>
</feature>
<dbReference type="Pfam" id="PF20078">
    <property type="entry name" value="DUF6473"/>
    <property type="match status" value="1"/>
</dbReference>
<dbReference type="RefSeq" id="WP_179405978.1">
    <property type="nucleotide sequence ID" value="NZ_BMGF01000001.1"/>
</dbReference>
<evidence type="ECO:0000313" key="2">
    <source>
        <dbReference type="EMBL" id="NYH94022.1"/>
    </source>
</evidence>
<keyword evidence="3" id="KW-1185">Reference proteome</keyword>
<gene>
    <name evidence="2" type="ORF">FHS75_000327</name>
</gene>
<dbReference type="InterPro" id="IPR045524">
    <property type="entry name" value="DUF6473"/>
</dbReference>
<evidence type="ECO:0000313" key="3">
    <source>
        <dbReference type="Proteomes" id="UP000522081"/>
    </source>
</evidence>
<comment type="caution">
    <text evidence="2">The sequence shown here is derived from an EMBL/GenBank/DDBJ whole genome shotgun (WGS) entry which is preliminary data.</text>
</comment>
<evidence type="ECO:0000259" key="1">
    <source>
        <dbReference type="Pfam" id="PF20078"/>
    </source>
</evidence>
<accession>A0A7Y9XT56</accession>
<dbReference type="Proteomes" id="UP000522081">
    <property type="component" value="Unassembled WGS sequence"/>
</dbReference>
<dbReference type="AlphaFoldDB" id="A0A7Y9XT56"/>